<dbReference type="AlphaFoldDB" id="A0A371PFG6"/>
<evidence type="ECO:0000313" key="2">
    <source>
        <dbReference type="Proteomes" id="UP000261905"/>
    </source>
</evidence>
<accession>A0A371PFG6</accession>
<dbReference type="RefSeq" id="WP_116047436.1">
    <property type="nucleotide sequence ID" value="NZ_QUBQ01000003.1"/>
</dbReference>
<evidence type="ECO:0000313" key="1">
    <source>
        <dbReference type="EMBL" id="REK74238.1"/>
    </source>
</evidence>
<keyword evidence="2" id="KW-1185">Reference proteome</keyword>
<dbReference type="Pfam" id="PF19369">
    <property type="entry name" value="DUF5944"/>
    <property type="match status" value="1"/>
</dbReference>
<reference evidence="1 2" key="1">
    <citation type="submission" date="2018-08" db="EMBL/GenBank/DDBJ databases">
        <title>Paenibacillus sp. M4BSY-1, whole genome shotgun sequence.</title>
        <authorList>
            <person name="Tuo L."/>
        </authorList>
    </citation>
    <scope>NUCLEOTIDE SEQUENCE [LARGE SCALE GENOMIC DNA]</scope>
    <source>
        <strain evidence="1 2">M4BSY-1</strain>
    </source>
</reference>
<sequence length="231" mass="26212">MKLLHKLRNSDFQHSRELMRVFEKASVSEYKAEVNCTFQVSLAGEGPGIVRLRGELELYNVKGSSPVLTKAMVYFPERNYGLEFIKEASTFTIEWVFELRDPKEYFNLVLFDKNGFLVSSATYVFNAEHVVAYPIREKDLSLAACDSELLEDGDRLVFRTSTLTSVRGAGQGGITHTWQNVGQHVRLAAQPSDQAEVYESSLSRRDMCAGIWMIIATDEHDKLITQYVVQV</sequence>
<gene>
    <name evidence="1" type="ORF">DX130_16985</name>
</gene>
<dbReference type="InterPro" id="IPR045988">
    <property type="entry name" value="DUF5944"/>
</dbReference>
<name>A0A371PFG6_9BACL</name>
<comment type="caution">
    <text evidence="1">The sequence shown here is derived from an EMBL/GenBank/DDBJ whole genome shotgun (WGS) entry which is preliminary data.</text>
</comment>
<dbReference type="OrthoDB" id="9830573at2"/>
<protein>
    <submittedName>
        <fullName evidence="1">Uncharacterized protein</fullName>
    </submittedName>
</protein>
<dbReference type="Proteomes" id="UP000261905">
    <property type="component" value="Unassembled WGS sequence"/>
</dbReference>
<organism evidence="1 2">
    <name type="scientific">Paenibacillus paeoniae</name>
    <dbReference type="NCBI Taxonomy" id="2292705"/>
    <lineage>
        <taxon>Bacteria</taxon>
        <taxon>Bacillati</taxon>
        <taxon>Bacillota</taxon>
        <taxon>Bacilli</taxon>
        <taxon>Bacillales</taxon>
        <taxon>Paenibacillaceae</taxon>
        <taxon>Paenibacillus</taxon>
    </lineage>
</organism>
<dbReference type="EMBL" id="QUBQ01000003">
    <property type="protein sequence ID" value="REK74238.1"/>
    <property type="molecule type" value="Genomic_DNA"/>
</dbReference>
<proteinExistence type="predicted"/>